<keyword evidence="7" id="KW-0547">Nucleotide-binding</keyword>
<keyword evidence="16" id="KW-1185">Reference proteome</keyword>
<evidence type="ECO:0000256" key="2">
    <source>
        <dbReference type="ARBA" id="ARBA00004141"/>
    </source>
</evidence>
<dbReference type="EMBL" id="CP020472">
    <property type="protein sequence ID" value="ARD24132.1"/>
    <property type="molecule type" value="Genomic_DNA"/>
</dbReference>
<evidence type="ECO:0000256" key="6">
    <source>
        <dbReference type="ARBA" id="ARBA00022692"/>
    </source>
</evidence>
<evidence type="ECO:0000256" key="3">
    <source>
        <dbReference type="ARBA" id="ARBA00012438"/>
    </source>
</evidence>
<evidence type="ECO:0000256" key="1">
    <source>
        <dbReference type="ARBA" id="ARBA00000085"/>
    </source>
</evidence>
<dbReference type="Proteomes" id="UP000191820">
    <property type="component" value="Chromosome"/>
</dbReference>
<evidence type="ECO:0000259" key="13">
    <source>
        <dbReference type="PROSITE" id="PS50109"/>
    </source>
</evidence>
<accession>A0ABM6JPA3</accession>
<dbReference type="InterPro" id="IPR003594">
    <property type="entry name" value="HATPase_dom"/>
</dbReference>
<evidence type="ECO:0000313" key="15">
    <source>
        <dbReference type="EMBL" id="ARD24132.1"/>
    </source>
</evidence>
<dbReference type="PANTHER" id="PTHR45436:SF14">
    <property type="entry name" value="SENSOR PROTEIN QSEC"/>
    <property type="match status" value="1"/>
</dbReference>
<dbReference type="Gene3D" id="3.30.565.10">
    <property type="entry name" value="Histidine kinase-like ATPase, C-terminal domain"/>
    <property type="match status" value="1"/>
</dbReference>
<dbReference type="PROSITE" id="PS50109">
    <property type="entry name" value="HIS_KIN"/>
    <property type="match status" value="1"/>
</dbReference>
<dbReference type="InterPro" id="IPR003661">
    <property type="entry name" value="HisK_dim/P_dom"/>
</dbReference>
<keyword evidence="5" id="KW-0808">Transferase</keyword>
<evidence type="ECO:0000256" key="9">
    <source>
        <dbReference type="ARBA" id="ARBA00022840"/>
    </source>
</evidence>
<dbReference type="CDD" id="cd00082">
    <property type="entry name" value="HisKA"/>
    <property type="match status" value="1"/>
</dbReference>
<keyword evidence="12" id="KW-0472">Membrane</keyword>
<dbReference type="Pfam" id="PF00672">
    <property type="entry name" value="HAMP"/>
    <property type="match status" value="1"/>
</dbReference>
<dbReference type="RefSeq" id="WP_080917099.1">
    <property type="nucleotide sequence ID" value="NZ_CP020472.1"/>
</dbReference>
<gene>
    <name evidence="15" type="ORF">SJ2017_3903</name>
</gene>
<keyword evidence="6 12" id="KW-0812">Transmembrane</keyword>
<dbReference type="EC" id="2.7.13.3" evidence="3"/>
<dbReference type="SMART" id="SM00304">
    <property type="entry name" value="HAMP"/>
    <property type="match status" value="1"/>
</dbReference>
<keyword evidence="11" id="KW-0902">Two-component regulatory system</keyword>
<dbReference type="SUPFAM" id="SSF47384">
    <property type="entry name" value="Homodimeric domain of signal transducing histidine kinase"/>
    <property type="match status" value="1"/>
</dbReference>
<evidence type="ECO:0000256" key="11">
    <source>
        <dbReference type="ARBA" id="ARBA00023012"/>
    </source>
</evidence>
<name>A0ABM6JPA3_9GAMM</name>
<dbReference type="SMART" id="SM00387">
    <property type="entry name" value="HATPase_c"/>
    <property type="match status" value="1"/>
</dbReference>
<comment type="catalytic activity">
    <reaction evidence="1">
        <text>ATP + protein L-histidine = ADP + protein N-phospho-L-histidine.</text>
        <dbReference type="EC" id="2.7.13.3"/>
    </reaction>
</comment>
<evidence type="ECO:0000256" key="8">
    <source>
        <dbReference type="ARBA" id="ARBA00022777"/>
    </source>
</evidence>
<keyword evidence="10 12" id="KW-1133">Transmembrane helix</keyword>
<dbReference type="PROSITE" id="PS50885">
    <property type="entry name" value="HAMP"/>
    <property type="match status" value="1"/>
</dbReference>
<feature type="transmembrane region" description="Helical" evidence="12">
    <location>
        <begin position="170"/>
        <end position="193"/>
    </location>
</feature>
<organism evidence="15 16">
    <name type="scientific">Shewanella japonica</name>
    <dbReference type="NCBI Taxonomy" id="93973"/>
    <lineage>
        <taxon>Bacteria</taxon>
        <taxon>Pseudomonadati</taxon>
        <taxon>Pseudomonadota</taxon>
        <taxon>Gammaproteobacteria</taxon>
        <taxon>Alteromonadales</taxon>
        <taxon>Shewanellaceae</taxon>
        <taxon>Shewanella</taxon>
    </lineage>
</organism>
<reference evidence="15 16" key="1">
    <citation type="submission" date="2017-03" db="EMBL/GenBank/DDBJ databases">
        <title>Genome sequencing of Shewanella japonica KCTC 22435.</title>
        <authorList>
            <person name="Kim K.M."/>
        </authorList>
    </citation>
    <scope>NUCLEOTIDE SEQUENCE [LARGE SCALE GENOMIC DNA]</scope>
    <source>
        <strain evidence="15 16">KCTC 22435</strain>
    </source>
</reference>
<dbReference type="InterPro" id="IPR036890">
    <property type="entry name" value="HATPase_C_sf"/>
</dbReference>
<protein>
    <recommendedName>
        <fullName evidence="3">histidine kinase</fullName>
        <ecNumber evidence="3">2.7.13.3</ecNumber>
    </recommendedName>
</protein>
<dbReference type="InterPro" id="IPR036097">
    <property type="entry name" value="HisK_dim/P_sf"/>
</dbReference>
<evidence type="ECO:0000256" key="10">
    <source>
        <dbReference type="ARBA" id="ARBA00022989"/>
    </source>
</evidence>
<dbReference type="Pfam" id="PF00512">
    <property type="entry name" value="HisKA"/>
    <property type="match status" value="1"/>
</dbReference>
<feature type="domain" description="Histidine kinase" evidence="13">
    <location>
        <begin position="255"/>
        <end position="451"/>
    </location>
</feature>
<evidence type="ECO:0000256" key="7">
    <source>
        <dbReference type="ARBA" id="ARBA00022741"/>
    </source>
</evidence>
<evidence type="ECO:0000256" key="5">
    <source>
        <dbReference type="ARBA" id="ARBA00022679"/>
    </source>
</evidence>
<dbReference type="CDD" id="cd00075">
    <property type="entry name" value="HATPase"/>
    <property type="match status" value="1"/>
</dbReference>
<evidence type="ECO:0000256" key="4">
    <source>
        <dbReference type="ARBA" id="ARBA00022553"/>
    </source>
</evidence>
<evidence type="ECO:0000259" key="14">
    <source>
        <dbReference type="PROSITE" id="PS50885"/>
    </source>
</evidence>
<proteinExistence type="predicted"/>
<comment type="subcellular location">
    <subcellularLocation>
        <location evidence="2">Membrane</location>
        <topology evidence="2">Multi-pass membrane protein</topology>
    </subcellularLocation>
</comment>
<dbReference type="SUPFAM" id="SSF55874">
    <property type="entry name" value="ATPase domain of HSP90 chaperone/DNA topoisomerase II/histidine kinase"/>
    <property type="match status" value="1"/>
</dbReference>
<keyword evidence="9" id="KW-0067">ATP-binding</keyword>
<dbReference type="Gene3D" id="1.10.287.130">
    <property type="match status" value="1"/>
</dbReference>
<evidence type="ECO:0000313" key="16">
    <source>
        <dbReference type="Proteomes" id="UP000191820"/>
    </source>
</evidence>
<feature type="domain" description="HAMP" evidence="14">
    <location>
        <begin position="194"/>
        <end position="247"/>
    </location>
</feature>
<dbReference type="InterPro" id="IPR003660">
    <property type="entry name" value="HAMP_dom"/>
</dbReference>
<feature type="transmembrane region" description="Helical" evidence="12">
    <location>
        <begin position="6"/>
        <end position="29"/>
    </location>
</feature>
<dbReference type="PANTHER" id="PTHR45436">
    <property type="entry name" value="SENSOR HISTIDINE KINASE YKOH"/>
    <property type="match status" value="1"/>
</dbReference>
<keyword evidence="4" id="KW-0597">Phosphoprotein</keyword>
<evidence type="ECO:0000256" key="12">
    <source>
        <dbReference type="SAM" id="Phobius"/>
    </source>
</evidence>
<sequence>MTSIRAKLLFWLVPCFVNIAILAISALYLSEQRRLNASLTNELNEFARIIKLTLKRPPNRFTPPAALNQDFSANIMSKLDNENSNYYLQSWDKQGQTLRKSISLGDNHLPAPSSLQQTVHSNDVEYNSQLSNGDAIRVYSFAVQGGPRKPAVVISVAINREEINQQLSTYALQLIAGGLFFCTLLSVMLVFAIRKALTPIQNLSEQVAKVEAGSLHNRLIATNVPSEISPLVDRLNQLLARLEQSFARERQFNNDLAHELRTPLAAMRTTSEVALKWPEQSSSEDFQYIAESSAQLQQTIDSLLSLARIENSSAETILEQVNITTLIEECLSLQTAQIQQRNITISQLVTQDQYIVSDPRLLRVIFSNLISNAIAYAPVNSRVIIDSESQQSIIRISNHAPHLAEDDLTTMFDRLWRKDKARTDNQHVGLGLSIAHSAAQALSLKLHARLSEQQLHMSLNYSK</sequence>
<dbReference type="Pfam" id="PF02518">
    <property type="entry name" value="HATPase_c"/>
    <property type="match status" value="1"/>
</dbReference>
<dbReference type="SMART" id="SM00388">
    <property type="entry name" value="HisKA"/>
    <property type="match status" value="1"/>
</dbReference>
<dbReference type="InterPro" id="IPR050428">
    <property type="entry name" value="TCS_sensor_his_kinase"/>
</dbReference>
<dbReference type="InterPro" id="IPR005467">
    <property type="entry name" value="His_kinase_dom"/>
</dbReference>
<keyword evidence="8" id="KW-0418">Kinase</keyword>